<evidence type="ECO:0000256" key="3">
    <source>
        <dbReference type="ARBA" id="ARBA00022448"/>
    </source>
</evidence>
<dbReference type="EC" id="3.6.3.14" evidence="9"/>
<keyword evidence="4" id="KW-0406">Ion transport</keyword>
<comment type="similarity">
    <text evidence="2">Belongs to the ATPase epsilon chain family.</text>
</comment>
<evidence type="ECO:0000259" key="8">
    <source>
        <dbReference type="Pfam" id="PF02823"/>
    </source>
</evidence>
<keyword evidence="9" id="KW-0378">Hydrolase</keyword>
<evidence type="ECO:0000256" key="7">
    <source>
        <dbReference type="ARBA" id="ARBA00023310"/>
    </source>
</evidence>
<keyword evidence="6" id="KW-0139">CF(1)</keyword>
<dbReference type="Gene3D" id="2.60.15.10">
    <property type="entry name" value="F0F1 ATP synthase delta/epsilon subunit, N-terminal"/>
    <property type="match status" value="1"/>
</dbReference>
<evidence type="ECO:0000256" key="5">
    <source>
        <dbReference type="ARBA" id="ARBA00023136"/>
    </source>
</evidence>
<dbReference type="InterPro" id="IPR020546">
    <property type="entry name" value="ATP_synth_F1_dsu/esu_N"/>
</dbReference>
<evidence type="ECO:0000313" key="10">
    <source>
        <dbReference type="Proteomes" id="UP000249886"/>
    </source>
</evidence>
<dbReference type="GeneID" id="84574588"/>
<dbReference type="AlphaFoldDB" id="A0A448TM21"/>
<keyword evidence="3" id="KW-0813">Transport</keyword>
<evidence type="ECO:0000256" key="2">
    <source>
        <dbReference type="ARBA" id="ARBA00005712"/>
    </source>
</evidence>
<protein>
    <submittedName>
        <fullName evidence="9">F0F1 ATP synthase subunit epsilon</fullName>
        <ecNumber evidence="9">3.6.3.14</ecNumber>
    </submittedName>
</protein>
<dbReference type="InterPro" id="IPR001469">
    <property type="entry name" value="ATP_synth_F1_dsu/esu"/>
</dbReference>
<keyword evidence="5" id="KW-0472">Membrane</keyword>
<dbReference type="GO" id="GO:0046933">
    <property type="term" value="F:proton-transporting ATP synthase activity, rotational mechanism"/>
    <property type="evidence" value="ECO:0007669"/>
    <property type="project" value="InterPro"/>
</dbReference>
<sequence>MDKYLTVRLIAPYGIIWEGKASFTTIPGQMGTFGVYPGHVPYVSMLGDGIAHIIGIDNSDMRFKTSGGFAFIRDDRVSILIEKTEEAIPLD</sequence>
<evidence type="ECO:0000256" key="4">
    <source>
        <dbReference type="ARBA" id="ARBA00023065"/>
    </source>
</evidence>
<evidence type="ECO:0000256" key="1">
    <source>
        <dbReference type="ARBA" id="ARBA00004202"/>
    </source>
</evidence>
<dbReference type="PANTHER" id="PTHR13822:SF10">
    <property type="entry name" value="ATP SYNTHASE EPSILON CHAIN, CHLOROPLASTIC"/>
    <property type="match status" value="1"/>
</dbReference>
<organism evidence="9 10">
    <name type="scientific">Corynebacterium matruchotii</name>
    <dbReference type="NCBI Taxonomy" id="43768"/>
    <lineage>
        <taxon>Bacteria</taxon>
        <taxon>Bacillati</taxon>
        <taxon>Actinomycetota</taxon>
        <taxon>Actinomycetes</taxon>
        <taxon>Mycobacteriales</taxon>
        <taxon>Corynebacteriaceae</taxon>
        <taxon>Corynebacterium</taxon>
    </lineage>
</organism>
<dbReference type="EMBL" id="UARK01000034">
    <property type="protein sequence ID" value="SPW33639.1"/>
    <property type="molecule type" value="Genomic_DNA"/>
</dbReference>
<accession>A0A448TM21</accession>
<dbReference type="SUPFAM" id="SSF51344">
    <property type="entry name" value="Epsilon subunit of F1F0-ATP synthase N-terminal domain"/>
    <property type="match status" value="1"/>
</dbReference>
<dbReference type="InterPro" id="IPR036771">
    <property type="entry name" value="ATPsynth_dsu/esu_N"/>
</dbReference>
<dbReference type="RefSeq" id="WP_005521295.1">
    <property type="nucleotide sequence ID" value="NZ_CAJPQJ010000009.1"/>
</dbReference>
<dbReference type="Pfam" id="PF02823">
    <property type="entry name" value="ATP-synt_DE_N"/>
    <property type="match status" value="1"/>
</dbReference>
<dbReference type="Proteomes" id="UP000249886">
    <property type="component" value="Unassembled WGS sequence"/>
</dbReference>
<keyword evidence="7" id="KW-0066">ATP synthesis</keyword>
<dbReference type="GO" id="GO:0045259">
    <property type="term" value="C:proton-transporting ATP synthase complex"/>
    <property type="evidence" value="ECO:0007669"/>
    <property type="project" value="UniProtKB-KW"/>
</dbReference>
<name>A0A448TM21_9CORY</name>
<feature type="domain" description="ATP synthase F1 complex delta/epsilon subunit N-terminal" evidence="8">
    <location>
        <begin position="5"/>
        <end position="82"/>
    </location>
</feature>
<evidence type="ECO:0000313" key="9">
    <source>
        <dbReference type="EMBL" id="SPW33639.1"/>
    </source>
</evidence>
<comment type="subcellular location">
    <subcellularLocation>
        <location evidence="1">Cell membrane</location>
        <topology evidence="1">Peripheral membrane protein</topology>
    </subcellularLocation>
</comment>
<proteinExistence type="inferred from homology"/>
<evidence type="ECO:0000256" key="6">
    <source>
        <dbReference type="ARBA" id="ARBA00023196"/>
    </source>
</evidence>
<dbReference type="CDD" id="cd12152">
    <property type="entry name" value="F1-ATPase_delta"/>
    <property type="match status" value="1"/>
</dbReference>
<comment type="caution">
    <text evidence="9">The sequence shown here is derived from an EMBL/GenBank/DDBJ whole genome shotgun (WGS) entry which is preliminary data.</text>
</comment>
<gene>
    <name evidence="9" type="primary">atpC_1</name>
    <name evidence="9" type="ORF">NCTC10254_02421</name>
</gene>
<dbReference type="PANTHER" id="PTHR13822">
    <property type="entry name" value="ATP SYNTHASE DELTA/EPSILON CHAIN"/>
    <property type="match status" value="1"/>
</dbReference>
<dbReference type="GO" id="GO:0016787">
    <property type="term" value="F:hydrolase activity"/>
    <property type="evidence" value="ECO:0007669"/>
    <property type="project" value="UniProtKB-KW"/>
</dbReference>
<dbReference type="GO" id="GO:0005886">
    <property type="term" value="C:plasma membrane"/>
    <property type="evidence" value="ECO:0007669"/>
    <property type="project" value="UniProtKB-SubCell"/>
</dbReference>
<reference evidence="9 10" key="1">
    <citation type="submission" date="2018-06" db="EMBL/GenBank/DDBJ databases">
        <authorList>
            <consortium name="Pathogen Informatics"/>
            <person name="Doyle S."/>
        </authorList>
    </citation>
    <scope>NUCLEOTIDE SEQUENCE [LARGE SCALE GENOMIC DNA]</scope>
    <source>
        <strain evidence="9 10">NCTC10254</strain>
    </source>
</reference>